<dbReference type="Pfam" id="PF01965">
    <property type="entry name" value="DJ-1_PfpI"/>
    <property type="match status" value="1"/>
</dbReference>
<protein>
    <recommendedName>
        <fullName evidence="1">DJ-1/PfpI domain-containing protein</fullName>
    </recommendedName>
</protein>
<name>A0A1S7PYD3_9HYPH</name>
<dbReference type="Gene3D" id="3.40.50.880">
    <property type="match status" value="1"/>
</dbReference>
<evidence type="ECO:0000259" key="1">
    <source>
        <dbReference type="Pfam" id="PF01965"/>
    </source>
</evidence>
<dbReference type="SUPFAM" id="SSF52317">
    <property type="entry name" value="Class I glutamine amidotransferase-like"/>
    <property type="match status" value="1"/>
</dbReference>
<evidence type="ECO:0000313" key="2">
    <source>
        <dbReference type="EMBL" id="CUX27961.1"/>
    </source>
</evidence>
<feature type="domain" description="DJ-1/PfpI" evidence="1">
    <location>
        <begin position="3"/>
        <end position="167"/>
    </location>
</feature>
<gene>
    <name evidence="2" type="ORF">AGR3A_Cc360020</name>
</gene>
<keyword evidence="3" id="KW-1185">Reference proteome</keyword>
<accession>A0A1S7PYD3</accession>
<dbReference type="PANTHER" id="PTHR48094:SF19">
    <property type="entry name" value="DJ-1_PFPI DOMAIN-CONTAINING PROTEIN"/>
    <property type="match status" value="1"/>
</dbReference>
<reference evidence="3" key="1">
    <citation type="submission" date="2016-01" db="EMBL/GenBank/DDBJ databases">
        <authorList>
            <person name="Regsiter A."/>
            <person name="william w."/>
        </authorList>
    </citation>
    <scope>NUCLEOTIDE SEQUENCE [LARGE SCALE GENOMIC DNA]</scope>
    <source>
        <strain evidence="3">CFBP 6623</strain>
    </source>
</reference>
<dbReference type="AlphaFoldDB" id="A0A1S7PYD3"/>
<dbReference type="InterPro" id="IPR002818">
    <property type="entry name" value="DJ-1/PfpI"/>
</dbReference>
<dbReference type="InterPro" id="IPR050325">
    <property type="entry name" value="Prot/Nucl_acid_deglycase"/>
</dbReference>
<dbReference type="EMBL" id="FBWK01000030">
    <property type="protein sequence ID" value="CUX27961.1"/>
    <property type="molecule type" value="Genomic_DNA"/>
</dbReference>
<evidence type="ECO:0000313" key="3">
    <source>
        <dbReference type="Proteomes" id="UP000191988"/>
    </source>
</evidence>
<dbReference type="RefSeq" id="WP_062653671.1">
    <property type="nucleotide sequence ID" value="NZ_LT009723.1"/>
</dbReference>
<dbReference type="CDD" id="cd03140">
    <property type="entry name" value="GATase1_PfpI_3"/>
    <property type="match status" value="1"/>
</dbReference>
<dbReference type="Proteomes" id="UP000191988">
    <property type="component" value="Unassembled WGS sequence"/>
</dbReference>
<proteinExistence type="predicted"/>
<dbReference type="InterPro" id="IPR029062">
    <property type="entry name" value="Class_I_gatase-like"/>
</dbReference>
<sequence>MTRIAIALAQDFADWEPALLAAAARSYLGVEIVHASPDGQPVTSMGGLNVTPETSYAALDPDSIDALVIPGGLSWEKGTAADLGGLVHRFREKDRLVAGICAAASALAGTGILNEVAHTGNSLASHKAYPAYNGDGLYRDQPKAVSDGGIITAAGSAPVSFAVEILKNLGLFGPEAEAELQVFAAEHR</sequence>
<dbReference type="STRING" id="1183432.AGR3A_Cc360020"/>
<dbReference type="GO" id="GO:0005737">
    <property type="term" value="C:cytoplasm"/>
    <property type="evidence" value="ECO:0007669"/>
    <property type="project" value="TreeGrafter"/>
</dbReference>
<dbReference type="PANTHER" id="PTHR48094">
    <property type="entry name" value="PROTEIN/NUCLEIC ACID DEGLYCASE DJ-1-RELATED"/>
    <property type="match status" value="1"/>
</dbReference>
<organism evidence="2 3">
    <name type="scientific">Agrobacterium tomkonis CFBP 6623</name>
    <dbReference type="NCBI Taxonomy" id="1183432"/>
    <lineage>
        <taxon>Bacteria</taxon>
        <taxon>Pseudomonadati</taxon>
        <taxon>Pseudomonadota</taxon>
        <taxon>Alphaproteobacteria</taxon>
        <taxon>Hyphomicrobiales</taxon>
        <taxon>Rhizobiaceae</taxon>
        <taxon>Rhizobium/Agrobacterium group</taxon>
        <taxon>Agrobacterium</taxon>
        <taxon>Agrobacterium tumefaciens complex</taxon>
    </lineage>
</organism>